<proteinExistence type="inferred from homology"/>
<evidence type="ECO:0000256" key="1">
    <source>
        <dbReference type="ARBA" id="ARBA00004613"/>
    </source>
</evidence>
<dbReference type="AlphaFoldDB" id="A0A4Q9MCA2"/>
<dbReference type="OMA" id="TECGACY"/>
<gene>
    <name evidence="5" type="ORF">BD311DRAFT_765804</name>
</gene>
<protein>
    <submittedName>
        <fullName evidence="5">Cerato-platanin</fullName>
    </submittedName>
</protein>
<dbReference type="GO" id="GO:0005576">
    <property type="term" value="C:extracellular region"/>
    <property type="evidence" value="ECO:0007669"/>
    <property type="project" value="UniProtKB-SubCell"/>
</dbReference>
<reference evidence="5" key="1">
    <citation type="submission" date="2019-01" db="EMBL/GenBank/DDBJ databases">
        <title>Draft genome sequences of three monokaryotic isolates of the white-rot basidiomycete fungus Dichomitus squalens.</title>
        <authorList>
            <consortium name="DOE Joint Genome Institute"/>
            <person name="Lopez S.C."/>
            <person name="Andreopoulos B."/>
            <person name="Pangilinan J."/>
            <person name="Lipzen A."/>
            <person name="Riley R."/>
            <person name="Ahrendt S."/>
            <person name="Ng V."/>
            <person name="Barry K."/>
            <person name="Daum C."/>
            <person name="Grigoriev I.V."/>
            <person name="Hilden K.S."/>
            <person name="Makela M.R."/>
            <person name="de Vries R.P."/>
        </authorList>
    </citation>
    <scope>NUCLEOTIDE SEQUENCE [LARGE SCALE GENOMIC DNA]</scope>
    <source>
        <strain evidence="5">OM18370.1</strain>
    </source>
</reference>
<dbReference type="Gene3D" id="2.40.40.10">
    <property type="entry name" value="RlpA-like domain"/>
    <property type="match status" value="1"/>
</dbReference>
<dbReference type="SUPFAM" id="SSF50685">
    <property type="entry name" value="Barwin-like endoglucanases"/>
    <property type="match status" value="1"/>
</dbReference>
<evidence type="ECO:0000256" key="3">
    <source>
        <dbReference type="ARBA" id="ARBA00022525"/>
    </source>
</evidence>
<comment type="similarity">
    <text evidence="2">Belongs to the cerato-platanin family.</text>
</comment>
<sequence>MQFKTFTLSILAAFIPTALGATTSSSVSVSYDQTYDNGSNSLATTACSDGSHGLLTKGFTTFDSLPSFPYIGGAGVIPGWNSDQCGTCWELSYNGKSIHVLAIDHADAGTWNIALAALNDLTNGQATEVGRVDAVAALVDSSVCGL</sequence>
<evidence type="ECO:0000256" key="2">
    <source>
        <dbReference type="ARBA" id="ARBA00010421"/>
    </source>
</evidence>
<keyword evidence="4" id="KW-0732">Signal</keyword>
<feature type="chain" id="PRO_5020687967" evidence="4">
    <location>
        <begin position="21"/>
        <end position="146"/>
    </location>
</feature>
<name>A0A4Q9MCA2_9APHY</name>
<dbReference type="InterPro" id="IPR010829">
    <property type="entry name" value="Cerato-platanin"/>
</dbReference>
<dbReference type="Pfam" id="PF07249">
    <property type="entry name" value="Cerato-platanin"/>
    <property type="match status" value="1"/>
</dbReference>
<dbReference type="InterPro" id="IPR036908">
    <property type="entry name" value="RlpA-like_sf"/>
</dbReference>
<keyword evidence="3" id="KW-0964">Secreted</keyword>
<dbReference type="Proteomes" id="UP000292957">
    <property type="component" value="Unassembled WGS sequence"/>
</dbReference>
<dbReference type="EMBL" id="ML143472">
    <property type="protein sequence ID" value="TBU24799.1"/>
    <property type="molecule type" value="Genomic_DNA"/>
</dbReference>
<comment type="subcellular location">
    <subcellularLocation>
        <location evidence="1">Secreted</location>
    </subcellularLocation>
</comment>
<dbReference type="OrthoDB" id="4898945at2759"/>
<feature type="signal peptide" evidence="4">
    <location>
        <begin position="1"/>
        <end position="20"/>
    </location>
</feature>
<evidence type="ECO:0000313" key="5">
    <source>
        <dbReference type="EMBL" id="TBU24799.1"/>
    </source>
</evidence>
<dbReference type="CDD" id="cd22778">
    <property type="entry name" value="DPBB_CEPL-like"/>
    <property type="match status" value="1"/>
</dbReference>
<evidence type="ECO:0000256" key="4">
    <source>
        <dbReference type="SAM" id="SignalP"/>
    </source>
</evidence>
<organism evidence="5">
    <name type="scientific">Dichomitus squalens</name>
    <dbReference type="NCBI Taxonomy" id="114155"/>
    <lineage>
        <taxon>Eukaryota</taxon>
        <taxon>Fungi</taxon>
        <taxon>Dikarya</taxon>
        <taxon>Basidiomycota</taxon>
        <taxon>Agaricomycotina</taxon>
        <taxon>Agaricomycetes</taxon>
        <taxon>Polyporales</taxon>
        <taxon>Polyporaceae</taxon>
        <taxon>Dichomitus</taxon>
    </lineage>
</organism>
<accession>A0A4Q9MCA2</accession>